<sequence length="111" mass="12489">NLCLLESIPVPHPISSRPTPSASHLPPPLLQFTYFSCGKHASRRRSTVQNYPLPPSPRSSAPQRSTFNLQLFPHHHLPQRWLKNSPLPKPTSVLSRLSYTSECSLQMPTTL</sequence>
<evidence type="ECO:0000313" key="2">
    <source>
        <dbReference type="EMBL" id="KIJ97379.1"/>
    </source>
</evidence>
<feature type="region of interest" description="Disordered" evidence="1">
    <location>
        <begin position="41"/>
        <end position="64"/>
    </location>
</feature>
<proteinExistence type="predicted"/>
<dbReference type="HOGENOM" id="CLU_2164372_0_0_1"/>
<accession>A0A0C9WLM3</accession>
<dbReference type="EMBL" id="KN838695">
    <property type="protein sequence ID" value="KIJ97379.1"/>
    <property type="molecule type" value="Genomic_DNA"/>
</dbReference>
<keyword evidence="3" id="KW-1185">Reference proteome</keyword>
<evidence type="ECO:0000313" key="3">
    <source>
        <dbReference type="Proteomes" id="UP000054477"/>
    </source>
</evidence>
<reference evidence="3" key="2">
    <citation type="submission" date="2015-01" db="EMBL/GenBank/DDBJ databases">
        <title>Evolutionary Origins and Diversification of the Mycorrhizal Mutualists.</title>
        <authorList>
            <consortium name="DOE Joint Genome Institute"/>
            <consortium name="Mycorrhizal Genomics Consortium"/>
            <person name="Kohler A."/>
            <person name="Kuo A."/>
            <person name="Nagy L.G."/>
            <person name="Floudas D."/>
            <person name="Copeland A."/>
            <person name="Barry K.W."/>
            <person name="Cichocki N."/>
            <person name="Veneault-Fourrey C."/>
            <person name="LaButti K."/>
            <person name="Lindquist E.A."/>
            <person name="Lipzen A."/>
            <person name="Lundell T."/>
            <person name="Morin E."/>
            <person name="Murat C."/>
            <person name="Riley R."/>
            <person name="Ohm R."/>
            <person name="Sun H."/>
            <person name="Tunlid A."/>
            <person name="Henrissat B."/>
            <person name="Grigoriev I.V."/>
            <person name="Hibbett D.S."/>
            <person name="Martin F."/>
        </authorList>
    </citation>
    <scope>NUCLEOTIDE SEQUENCE [LARGE SCALE GENOMIC DNA]</scope>
    <source>
        <strain evidence="3">LaAM-08-1</strain>
    </source>
</reference>
<protein>
    <submittedName>
        <fullName evidence="2">Uncharacterized protein</fullName>
    </submittedName>
</protein>
<feature type="non-terminal residue" evidence="2">
    <location>
        <position position="1"/>
    </location>
</feature>
<evidence type="ECO:0000256" key="1">
    <source>
        <dbReference type="SAM" id="MobiDB-lite"/>
    </source>
</evidence>
<dbReference type="Proteomes" id="UP000054477">
    <property type="component" value="Unassembled WGS sequence"/>
</dbReference>
<name>A0A0C9WLM3_9AGAR</name>
<dbReference type="AlphaFoldDB" id="A0A0C9WLM3"/>
<gene>
    <name evidence="2" type="ORF">K443DRAFT_105781</name>
</gene>
<reference evidence="2 3" key="1">
    <citation type="submission" date="2014-04" db="EMBL/GenBank/DDBJ databases">
        <authorList>
            <consortium name="DOE Joint Genome Institute"/>
            <person name="Kuo A."/>
            <person name="Kohler A."/>
            <person name="Nagy L.G."/>
            <person name="Floudas D."/>
            <person name="Copeland A."/>
            <person name="Barry K.W."/>
            <person name="Cichocki N."/>
            <person name="Veneault-Fourrey C."/>
            <person name="LaButti K."/>
            <person name="Lindquist E.A."/>
            <person name="Lipzen A."/>
            <person name="Lundell T."/>
            <person name="Morin E."/>
            <person name="Murat C."/>
            <person name="Sun H."/>
            <person name="Tunlid A."/>
            <person name="Henrissat B."/>
            <person name="Grigoriev I.V."/>
            <person name="Hibbett D.S."/>
            <person name="Martin F."/>
            <person name="Nordberg H.P."/>
            <person name="Cantor M.N."/>
            <person name="Hua S.X."/>
        </authorList>
    </citation>
    <scope>NUCLEOTIDE SEQUENCE [LARGE SCALE GENOMIC DNA]</scope>
    <source>
        <strain evidence="2 3">LaAM-08-1</strain>
    </source>
</reference>
<organism evidence="2 3">
    <name type="scientific">Laccaria amethystina LaAM-08-1</name>
    <dbReference type="NCBI Taxonomy" id="1095629"/>
    <lineage>
        <taxon>Eukaryota</taxon>
        <taxon>Fungi</taxon>
        <taxon>Dikarya</taxon>
        <taxon>Basidiomycota</taxon>
        <taxon>Agaricomycotina</taxon>
        <taxon>Agaricomycetes</taxon>
        <taxon>Agaricomycetidae</taxon>
        <taxon>Agaricales</taxon>
        <taxon>Agaricineae</taxon>
        <taxon>Hydnangiaceae</taxon>
        <taxon>Laccaria</taxon>
    </lineage>
</organism>